<dbReference type="Proteomes" id="UP000014411">
    <property type="component" value="Unassembled WGS sequence"/>
</dbReference>
<geneLocation type="plasmid" evidence="2">
    <name>pRg502b</name>
</geneLocation>
<dbReference type="AlphaFoldDB" id="S3I3C7"/>
<keyword evidence="3" id="KW-1185">Reference proteome</keyword>
<gene>
    <name evidence="2" type="ORF">RGCCGE502_30802</name>
</gene>
<name>S3I3C7_9HYPH</name>
<organism evidence="2 3">
    <name type="scientific">Rhizobium grahamii CCGE 502</name>
    <dbReference type="NCBI Taxonomy" id="990285"/>
    <lineage>
        <taxon>Bacteria</taxon>
        <taxon>Pseudomonadati</taxon>
        <taxon>Pseudomonadota</taxon>
        <taxon>Alphaproteobacteria</taxon>
        <taxon>Hyphomicrobiales</taxon>
        <taxon>Rhizobiaceae</taxon>
        <taxon>Rhizobium/Agrobacterium group</taxon>
        <taxon>Rhizobium</taxon>
    </lineage>
</organism>
<evidence type="ECO:0000313" key="2">
    <source>
        <dbReference type="EMBL" id="EPE94178.1"/>
    </source>
</evidence>
<reference evidence="2 3" key="1">
    <citation type="journal article" date="2012" name="J. Bacteriol.">
        <title>Genome sequence of Rhizobium grahamii CCGE502, a broad-host-range symbiont with low nodulation competitiveness in Phaseolus vulgaris.</title>
        <authorList>
            <person name="Althabegoiti M.J."/>
            <person name="Lozano L."/>
            <person name="Torres-Tejerizo G."/>
            <person name="Ormeno-Orrillo E."/>
            <person name="Rogel M.A."/>
            <person name="Gonzalez V."/>
            <person name="Martinez-Romero E."/>
        </authorList>
    </citation>
    <scope>NUCLEOTIDE SEQUENCE [LARGE SCALE GENOMIC DNA]</scope>
    <source>
        <strain evidence="2 3">CCGE 502</strain>
        <plasmid evidence="2">pRg502b</plasmid>
    </source>
</reference>
<proteinExistence type="predicted"/>
<dbReference type="HOGENOM" id="CLU_2411123_0_0_5"/>
<evidence type="ECO:0000313" key="3">
    <source>
        <dbReference type="Proteomes" id="UP000014411"/>
    </source>
</evidence>
<feature type="region of interest" description="Disordered" evidence="1">
    <location>
        <begin position="23"/>
        <end position="55"/>
    </location>
</feature>
<sequence length="92" mass="10007">MALLANKYPRVAVLDRPTSEWRQSRRAQSLSGVQIKAGMMPRTANGISGDETVQERPTIVGGVGSNRKNLCPAAHQKHQVAVAMTDQLAPVW</sequence>
<accession>S3I3C7</accession>
<keyword evidence="2" id="KW-0614">Plasmid</keyword>
<comment type="caution">
    <text evidence="2">The sequence shown here is derived from an EMBL/GenBank/DDBJ whole genome shotgun (WGS) entry which is preliminary data.</text>
</comment>
<dbReference type="EMBL" id="AEYE02000036">
    <property type="protein sequence ID" value="EPE94178.1"/>
    <property type="molecule type" value="Genomic_DNA"/>
</dbReference>
<evidence type="ECO:0000256" key="1">
    <source>
        <dbReference type="SAM" id="MobiDB-lite"/>
    </source>
</evidence>
<protein>
    <submittedName>
        <fullName evidence="2">Uncharacterized protein</fullName>
    </submittedName>
</protein>